<evidence type="ECO:0000313" key="2">
    <source>
        <dbReference type="EMBL" id="QHU23155.1"/>
    </source>
</evidence>
<reference evidence="2" key="1">
    <citation type="journal article" date="2020" name="Nature">
        <title>Giant virus diversity and host interactions through global metagenomics.</title>
        <authorList>
            <person name="Schulz F."/>
            <person name="Roux S."/>
            <person name="Paez-Espino D."/>
            <person name="Jungbluth S."/>
            <person name="Walsh D.A."/>
            <person name="Denef V.J."/>
            <person name="McMahon K.D."/>
            <person name="Konstantinidis K.T."/>
            <person name="Eloe-Fadrosh E.A."/>
            <person name="Kyrpides N.C."/>
            <person name="Woyke T."/>
        </authorList>
    </citation>
    <scope>NUCLEOTIDE SEQUENCE</scope>
    <source>
        <strain evidence="2">GVMAG-S-ERX555907-63</strain>
    </source>
</reference>
<dbReference type="EMBL" id="MN741025">
    <property type="protein sequence ID" value="QHU23155.1"/>
    <property type="molecule type" value="Genomic_DNA"/>
</dbReference>
<accession>A0A6C0KYW0</accession>
<proteinExistence type="predicted"/>
<protein>
    <submittedName>
        <fullName evidence="2">Uncharacterized protein</fullName>
    </submittedName>
</protein>
<organism evidence="2">
    <name type="scientific">viral metagenome</name>
    <dbReference type="NCBI Taxonomy" id="1070528"/>
    <lineage>
        <taxon>unclassified sequences</taxon>
        <taxon>metagenomes</taxon>
        <taxon>organismal metagenomes</taxon>
    </lineage>
</organism>
<keyword evidence="1" id="KW-1133">Transmembrane helix</keyword>
<keyword evidence="1" id="KW-0812">Transmembrane</keyword>
<feature type="transmembrane region" description="Helical" evidence="1">
    <location>
        <begin position="12"/>
        <end position="32"/>
    </location>
</feature>
<dbReference type="AlphaFoldDB" id="A0A6C0KYW0"/>
<name>A0A6C0KYW0_9ZZZZ</name>
<sequence length="54" mass="6287">MDNYLELIHFYVHVITLVFLNAITILVLFIIYKTKQIEKSIKTTSLTPSNGFKN</sequence>
<evidence type="ECO:0000256" key="1">
    <source>
        <dbReference type="SAM" id="Phobius"/>
    </source>
</evidence>
<keyword evidence="1" id="KW-0472">Membrane</keyword>